<dbReference type="PROSITE" id="PS50994">
    <property type="entry name" value="INTEGRASE"/>
    <property type="match status" value="1"/>
</dbReference>
<dbReference type="SUPFAM" id="SSF53098">
    <property type="entry name" value="Ribonuclease H-like"/>
    <property type="match status" value="1"/>
</dbReference>
<dbReference type="Proteomes" id="UP000257109">
    <property type="component" value="Unassembled WGS sequence"/>
</dbReference>
<dbReference type="GO" id="GO:0003676">
    <property type="term" value="F:nucleic acid binding"/>
    <property type="evidence" value="ECO:0007669"/>
    <property type="project" value="InterPro"/>
</dbReference>
<name>A0A371FTX5_MUCPR</name>
<protein>
    <recommendedName>
        <fullName evidence="1">Integrase catalytic domain-containing protein</fullName>
    </recommendedName>
</protein>
<dbReference type="Gene3D" id="3.30.420.10">
    <property type="entry name" value="Ribonuclease H-like superfamily/Ribonuclease H"/>
    <property type="match status" value="1"/>
</dbReference>
<dbReference type="AlphaFoldDB" id="A0A371FTX5"/>
<accession>A0A371FTX5</accession>
<dbReference type="InterPro" id="IPR039537">
    <property type="entry name" value="Retrotran_Ty1/copia-like"/>
</dbReference>
<evidence type="ECO:0000313" key="3">
    <source>
        <dbReference type="Proteomes" id="UP000257109"/>
    </source>
</evidence>
<dbReference type="InterPro" id="IPR036397">
    <property type="entry name" value="RNaseH_sf"/>
</dbReference>
<proteinExistence type="predicted"/>
<dbReference type="EMBL" id="QJKJ01007908">
    <property type="protein sequence ID" value="RDX81513.1"/>
    <property type="molecule type" value="Genomic_DNA"/>
</dbReference>
<gene>
    <name evidence="2" type="ORF">CR513_37803</name>
</gene>
<feature type="non-terminal residue" evidence="2">
    <location>
        <position position="1"/>
    </location>
</feature>
<comment type="caution">
    <text evidence="2">The sequence shown here is derived from an EMBL/GenBank/DDBJ whole genome shotgun (WGS) entry which is preliminary data.</text>
</comment>
<feature type="domain" description="Integrase catalytic" evidence="1">
    <location>
        <begin position="1"/>
        <end position="68"/>
    </location>
</feature>
<evidence type="ECO:0000313" key="2">
    <source>
        <dbReference type="EMBL" id="RDX81513.1"/>
    </source>
</evidence>
<dbReference type="InterPro" id="IPR012337">
    <property type="entry name" value="RNaseH-like_sf"/>
</dbReference>
<keyword evidence="3" id="KW-1185">Reference proteome</keyword>
<organism evidence="2 3">
    <name type="scientific">Mucuna pruriens</name>
    <name type="common">Velvet bean</name>
    <name type="synonym">Dolichos pruriens</name>
    <dbReference type="NCBI Taxonomy" id="157652"/>
    <lineage>
        <taxon>Eukaryota</taxon>
        <taxon>Viridiplantae</taxon>
        <taxon>Streptophyta</taxon>
        <taxon>Embryophyta</taxon>
        <taxon>Tracheophyta</taxon>
        <taxon>Spermatophyta</taxon>
        <taxon>Magnoliopsida</taxon>
        <taxon>eudicotyledons</taxon>
        <taxon>Gunneridae</taxon>
        <taxon>Pentapetalae</taxon>
        <taxon>rosids</taxon>
        <taxon>fabids</taxon>
        <taxon>Fabales</taxon>
        <taxon>Fabaceae</taxon>
        <taxon>Papilionoideae</taxon>
        <taxon>50 kb inversion clade</taxon>
        <taxon>NPAAA clade</taxon>
        <taxon>indigoferoid/millettioid clade</taxon>
        <taxon>Phaseoleae</taxon>
        <taxon>Mucuna</taxon>
    </lineage>
</organism>
<reference evidence="2" key="1">
    <citation type="submission" date="2018-05" db="EMBL/GenBank/DDBJ databases">
        <title>Draft genome of Mucuna pruriens seed.</title>
        <authorList>
            <person name="Nnadi N.E."/>
            <person name="Vos R."/>
            <person name="Hasami M.H."/>
            <person name="Devisetty U.K."/>
            <person name="Aguiy J.C."/>
        </authorList>
    </citation>
    <scope>NUCLEOTIDE SEQUENCE [LARGE SCALE GENOMIC DNA]</scope>
    <source>
        <strain evidence="2">JCA_2017</strain>
    </source>
</reference>
<sequence>MRRSPKQNGVAERCNKTLKDMMRSMMSRCNLQKYLWGEALKTTLYIINRVPIPYKKKRIPKRIVAFSLDIFNVLKDTSSFVLIKGAKL</sequence>
<dbReference type="STRING" id="157652.A0A371FTX5"/>
<dbReference type="PANTHER" id="PTHR42648:SF28">
    <property type="entry name" value="TRANSPOSON-ENCODED PROTEIN WITH RIBONUCLEASE H-LIKE AND RETROVIRUS ZINC FINGER-LIKE DOMAINS"/>
    <property type="match status" value="1"/>
</dbReference>
<dbReference type="InterPro" id="IPR001584">
    <property type="entry name" value="Integrase_cat-core"/>
</dbReference>
<dbReference type="PANTHER" id="PTHR42648">
    <property type="entry name" value="TRANSPOSASE, PUTATIVE-RELATED"/>
    <property type="match status" value="1"/>
</dbReference>
<evidence type="ECO:0000259" key="1">
    <source>
        <dbReference type="PROSITE" id="PS50994"/>
    </source>
</evidence>
<dbReference type="OrthoDB" id="1739418at2759"/>
<dbReference type="GO" id="GO:0015074">
    <property type="term" value="P:DNA integration"/>
    <property type="evidence" value="ECO:0007669"/>
    <property type="project" value="InterPro"/>
</dbReference>